<proteinExistence type="inferred from homology"/>
<evidence type="ECO:0000313" key="3">
    <source>
        <dbReference type="EMBL" id="MBC2650111.1"/>
    </source>
</evidence>
<dbReference type="PANTHER" id="PTHR42760:SF133">
    <property type="entry name" value="3-OXOACYL-[ACYL-CARRIER-PROTEIN] REDUCTASE"/>
    <property type="match status" value="1"/>
</dbReference>
<dbReference type="PRINTS" id="PR00081">
    <property type="entry name" value="GDHRDH"/>
</dbReference>
<dbReference type="FunFam" id="3.40.50.720:FF:000084">
    <property type="entry name" value="Short-chain dehydrogenase reductase"/>
    <property type="match status" value="1"/>
</dbReference>
<dbReference type="PRINTS" id="PR00080">
    <property type="entry name" value="SDRFAMILY"/>
</dbReference>
<sequence length="280" mass="27607">MTDLVADPIAGRLAGKRAVVTGGAQGIGAAIARRLAAEGARVAVLDLDAARAAAVLPVPHLGLACDVTDTASVDAAFAAVAQAFGGIDVLVNNAGIGSAPGDGMAEFYAGQAARAAGQPDAHADQTIHCSDAGWSAVLAVTLDGVFRCSRAAVRIMAGQDRDVPGAGGAIVNIGSTAALAGNGPVPYVTAKAAVLGLTRAMARELAPRGIRVNAVNPGATETPIYAPLPQAVKDAVAADSLLKRLAHPDEVAGAVAFLASADASFATGSTVTVNGGAWFS</sequence>
<reference evidence="3 4" key="1">
    <citation type="submission" date="2020-08" db="EMBL/GenBank/DDBJ databases">
        <title>The genome sequence of Novosphingobium flavum 4Y4.</title>
        <authorList>
            <person name="Liu Y."/>
        </authorList>
    </citation>
    <scope>NUCLEOTIDE SEQUENCE [LARGE SCALE GENOMIC DNA]</scope>
    <source>
        <strain evidence="3 4">4Y4</strain>
    </source>
</reference>
<dbReference type="PANTHER" id="PTHR42760">
    <property type="entry name" value="SHORT-CHAIN DEHYDROGENASES/REDUCTASES FAMILY MEMBER"/>
    <property type="match status" value="1"/>
</dbReference>
<protein>
    <submittedName>
        <fullName evidence="3">SDR family oxidoreductase</fullName>
    </submittedName>
</protein>
<dbReference type="InterPro" id="IPR002347">
    <property type="entry name" value="SDR_fam"/>
</dbReference>
<dbReference type="Gene3D" id="3.40.50.720">
    <property type="entry name" value="NAD(P)-binding Rossmann-like Domain"/>
    <property type="match status" value="1"/>
</dbReference>
<dbReference type="Proteomes" id="UP000520156">
    <property type="component" value="Unassembled WGS sequence"/>
</dbReference>
<keyword evidence="2" id="KW-0560">Oxidoreductase</keyword>
<evidence type="ECO:0000256" key="1">
    <source>
        <dbReference type="ARBA" id="ARBA00006484"/>
    </source>
</evidence>
<name>A0A7X1F497_9SPHN</name>
<dbReference type="SUPFAM" id="SSF51735">
    <property type="entry name" value="NAD(P)-binding Rossmann-fold domains"/>
    <property type="match status" value="1"/>
</dbReference>
<dbReference type="AlphaFoldDB" id="A0A7X1F497"/>
<accession>A0A7X1F497</accession>
<dbReference type="Pfam" id="PF13561">
    <property type="entry name" value="adh_short_C2"/>
    <property type="match status" value="1"/>
</dbReference>
<dbReference type="InterPro" id="IPR036291">
    <property type="entry name" value="NAD(P)-bd_dom_sf"/>
</dbReference>
<evidence type="ECO:0000256" key="2">
    <source>
        <dbReference type="ARBA" id="ARBA00023002"/>
    </source>
</evidence>
<comment type="caution">
    <text evidence="3">The sequence shown here is derived from an EMBL/GenBank/DDBJ whole genome shotgun (WGS) entry which is preliminary data.</text>
</comment>
<keyword evidence="4" id="KW-1185">Reference proteome</keyword>
<comment type="similarity">
    <text evidence="1">Belongs to the short-chain dehydrogenases/reductases (SDR) family.</text>
</comment>
<dbReference type="GO" id="GO:0016616">
    <property type="term" value="F:oxidoreductase activity, acting on the CH-OH group of donors, NAD or NADP as acceptor"/>
    <property type="evidence" value="ECO:0007669"/>
    <property type="project" value="TreeGrafter"/>
</dbReference>
<dbReference type="RefSeq" id="WP_185681540.1">
    <property type="nucleotide sequence ID" value="NZ_JACLAU010000001.1"/>
</dbReference>
<gene>
    <name evidence="3" type="ORF">H7F49_00165</name>
</gene>
<evidence type="ECO:0000313" key="4">
    <source>
        <dbReference type="Proteomes" id="UP000520156"/>
    </source>
</evidence>
<organism evidence="3 4">
    <name type="scientific">Novosphingobium aerophilum</name>
    <dbReference type="NCBI Taxonomy" id="2839843"/>
    <lineage>
        <taxon>Bacteria</taxon>
        <taxon>Pseudomonadati</taxon>
        <taxon>Pseudomonadota</taxon>
        <taxon>Alphaproteobacteria</taxon>
        <taxon>Sphingomonadales</taxon>
        <taxon>Sphingomonadaceae</taxon>
        <taxon>Novosphingobium</taxon>
    </lineage>
</organism>
<dbReference type="EMBL" id="JACLAU010000001">
    <property type="protein sequence ID" value="MBC2650111.1"/>
    <property type="molecule type" value="Genomic_DNA"/>
</dbReference>